<keyword evidence="2" id="KW-1185">Reference proteome</keyword>
<name>A0A2A2LKN8_9BILA</name>
<dbReference type="AlphaFoldDB" id="A0A2A2LKN8"/>
<accession>A0A2A2LKN8</accession>
<protein>
    <submittedName>
        <fullName evidence="1">Uncharacterized protein</fullName>
    </submittedName>
</protein>
<comment type="caution">
    <text evidence="1">The sequence shown here is derived from an EMBL/GenBank/DDBJ whole genome shotgun (WGS) entry which is preliminary data.</text>
</comment>
<dbReference type="EMBL" id="LIAE01006629">
    <property type="protein sequence ID" value="PAV86816.1"/>
    <property type="molecule type" value="Genomic_DNA"/>
</dbReference>
<reference evidence="1 2" key="1">
    <citation type="journal article" date="2017" name="Curr. Biol.">
        <title>Genome architecture and evolution of a unichromosomal asexual nematode.</title>
        <authorList>
            <person name="Fradin H."/>
            <person name="Zegar C."/>
            <person name="Gutwein M."/>
            <person name="Lucas J."/>
            <person name="Kovtun M."/>
            <person name="Corcoran D."/>
            <person name="Baugh L.R."/>
            <person name="Kiontke K."/>
            <person name="Gunsalus K."/>
            <person name="Fitch D.H."/>
            <person name="Piano F."/>
        </authorList>
    </citation>
    <scope>NUCLEOTIDE SEQUENCE [LARGE SCALE GENOMIC DNA]</scope>
    <source>
        <strain evidence="1">PF1309</strain>
    </source>
</reference>
<evidence type="ECO:0000313" key="2">
    <source>
        <dbReference type="Proteomes" id="UP000218231"/>
    </source>
</evidence>
<proteinExistence type="predicted"/>
<evidence type="ECO:0000313" key="1">
    <source>
        <dbReference type="EMBL" id="PAV86816.1"/>
    </source>
</evidence>
<gene>
    <name evidence="1" type="ORF">WR25_04592</name>
</gene>
<organism evidence="1 2">
    <name type="scientific">Diploscapter pachys</name>
    <dbReference type="NCBI Taxonomy" id="2018661"/>
    <lineage>
        <taxon>Eukaryota</taxon>
        <taxon>Metazoa</taxon>
        <taxon>Ecdysozoa</taxon>
        <taxon>Nematoda</taxon>
        <taxon>Chromadorea</taxon>
        <taxon>Rhabditida</taxon>
        <taxon>Rhabditina</taxon>
        <taxon>Rhabditomorpha</taxon>
        <taxon>Rhabditoidea</taxon>
        <taxon>Rhabditidae</taxon>
        <taxon>Diploscapter</taxon>
    </lineage>
</organism>
<dbReference type="Proteomes" id="UP000218231">
    <property type="component" value="Unassembled WGS sequence"/>
</dbReference>
<sequence length="672" mass="73455">MESDVREDGLQSVGGECVAAVRFAPNRLPFDGQGGGCSVAQSEDVPLSRSECRVDSPQHFSISRVGAGPHSDVVDCAWSEAFEFHGRSRHLHRVVLLLANKNKLDTPVVSDQLLQFRVEYLRRLPSDVQHRVALLDQMQSLHSHIVLSDWAQFTEMILQLRGWDTEFLRVLVEFRSHRNGQIVVVNALSDYIGRSPLHSQIIVSGREQLQTASGERLVGRPSRCKVLIRPITPVSRSTLSLYLYANRGQLSGQTTDRASSLSLDIVRPRAWAFSGVGSNFDAVERAGHELVDDCIQSRSDTFPGALVPLVHSHQHILVLGDISILMDTFRRFPLESKLCVLSGRVLQILRRAGGHIAVCSECADGLWRDDRRVKRRHESIKNDLLLLHVQFGDGLVTASRLLIASSQLLQSVCDIDSIVPFAVLLGQGPSIAVVDSFTLSLHLLDCGFPLSSTVCVFARNSHFVPGAVGMISSVGASISIVQFPLEVVFTYSITMATASHFQVSSAGFFQVNLTVSKSMLSACRSEGGSSEIDVSVWRIRRQPGGLDCVLEGAFLPQIGWRARGTALRCEGHPISEGSLSDRVDCSHSDPVLGEWSELVECESFGCIIASLILSPLAGSRQFVSIIDYPSISLLAFGLCPSHISSIGCNSRHSHIQGGSSGNGFFCRLSHDF</sequence>